<accession>A0ABQ2KFV4</accession>
<feature type="transmembrane region" description="Helical" evidence="1">
    <location>
        <begin position="43"/>
        <end position="62"/>
    </location>
</feature>
<evidence type="ECO:0008006" key="4">
    <source>
        <dbReference type="Google" id="ProtNLM"/>
    </source>
</evidence>
<name>A0ABQ2KFV4_9MICO</name>
<dbReference type="Proteomes" id="UP000626982">
    <property type="component" value="Unassembled WGS sequence"/>
</dbReference>
<sequence length="196" mass="19744">MAVDERMRRRRRAIGAAVVVSVATTALTGSAHSLAGGAAPDALLLLAALVATLALLAPVLGARAGLVRQAIAVAVAQLVQHGLYALPHGSGSAVHAHGDAARDALAAASLDHGGAGMPLAHVVAGVLTLALVRRAPRALAALLRAVSLRAVALVLAWAPTPLRPPARALVAARPAPRPRTRILARALARRGPPALV</sequence>
<comment type="caution">
    <text evidence="2">The sequence shown here is derived from an EMBL/GenBank/DDBJ whole genome shotgun (WGS) entry which is preliminary data.</text>
</comment>
<keyword evidence="3" id="KW-1185">Reference proteome</keyword>
<evidence type="ECO:0000256" key="1">
    <source>
        <dbReference type="SAM" id="Phobius"/>
    </source>
</evidence>
<protein>
    <recommendedName>
        <fullName evidence="4">Integral membrane protein</fullName>
    </recommendedName>
</protein>
<reference evidence="3" key="1">
    <citation type="journal article" date="2019" name="Int. J. Syst. Evol. Microbiol.">
        <title>The Global Catalogue of Microorganisms (GCM) 10K type strain sequencing project: providing services to taxonomists for standard genome sequencing and annotation.</title>
        <authorList>
            <consortium name="The Broad Institute Genomics Platform"/>
            <consortium name="The Broad Institute Genome Sequencing Center for Infectious Disease"/>
            <person name="Wu L."/>
            <person name="Ma J."/>
        </authorList>
    </citation>
    <scope>NUCLEOTIDE SEQUENCE [LARGE SCALE GENOMIC DNA]</scope>
    <source>
        <strain evidence="3">CGMCC 1.6960</strain>
    </source>
</reference>
<keyword evidence="1" id="KW-1133">Transmembrane helix</keyword>
<keyword evidence="1" id="KW-0472">Membrane</keyword>
<dbReference type="RefSeq" id="WP_188716395.1">
    <property type="nucleotide sequence ID" value="NZ_BAABBD010000001.1"/>
</dbReference>
<evidence type="ECO:0000313" key="2">
    <source>
        <dbReference type="EMBL" id="GGN80593.1"/>
    </source>
</evidence>
<dbReference type="EMBL" id="BMLM01000001">
    <property type="protein sequence ID" value="GGN80593.1"/>
    <property type="molecule type" value="Genomic_DNA"/>
</dbReference>
<keyword evidence="1" id="KW-0812">Transmembrane</keyword>
<gene>
    <name evidence="2" type="ORF">GCM10010968_08580</name>
</gene>
<evidence type="ECO:0000313" key="3">
    <source>
        <dbReference type="Proteomes" id="UP000626982"/>
    </source>
</evidence>
<organism evidence="2 3">
    <name type="scientific">Agrococcus terreus</name>
    <dbReference type="NCBI Taxonomy" id="574649"/>
    <lineage>
        <taxon>Bacteria</taxon>
        <taxon>Bacillati</taxon>
        <taxon>Actinomycetota</taxon>
        <taxon>Actinomycetes</taxon>
        <taxon>Micrococcales</taxon>
        <taxon>Microbacteriaceae</taxon>
        <taxon>Agrococcus</taxon>
    </lineage>
</organism>
<proteinExistence type="predicted"/>